<dbReference type="EMBL" id="GGEC01080831">
    <property type="protein sequence ID" value="MBX61315.1"/>
    <property type="molecule type" value="Transcribed_RNA"/>
</dbReference>
<protein>
    <submittedName>
        <fullName evidence="1">Uncharacterized protein</fullName>
    </submittedName>
</protein>
<dbReference type="AlphaFoldDB" id="A0A2P2Q2Y1"/>
<evidence type="ECO:0000313" key="1">
    <source>
        <dbReference type="EMBL" id="MBX61315.1"/>
    </source>
</evidence>
<reference evidence="1" key="1">
    <citation type="submission" date="2018-02" db="EMBL/GenBank/DDBJ databases">
        <title>Rhizophora mucronata_Transcriptome.</title>
        <authorList>
            <person name="Meera S.P."/>
            <person name="Sreeshan A."/>
            <person name="Augustine A."/>
        </authorList>
    </citation>
    <scope>NUCLEOTIDE SEQUENCE</scope>
    <source>
        <tissue evidence="1">Leaf</tissue>
    </source>
</reference>
<proteinExistence type="predicted"/>
<accession>A0A2P2Q2Y1</accession>
<sequence length="33" mass="3809">MTKCSISVCNIPKRLVFVPSYKKKSSSFCLIWN</sequence>
<organism evidence="1">
    <name type="scientific">Rhizophora mucronata</name>
    <name type="common">Asiatic mangrove</name>
    <dbReference type="NCBI Taxonomy" id="61149"/>
    <lineage>
        <taxon>Eukaryota</taxon>
        <taxon>Viridiplantae</taxon>
        <taxon>Streptophyta</taxon>
        <taxon>Embryophyta</taxon>
        <taxon>Tracheophyta</taxon>
        <taxon>Spermatophyta</taxon>
        <taxon>Magnoliopsida</taxon>
        <taxon>eudicotyledons</taxon>
        <taxon>Gunneridae</taxon>
        <taxon>Pentapetalae</taxon>
        <taxon>rosids</taxon>
        <taxon>fabids</taxon>
        <taxon>Malpighiales</taxon>
        <taxon>Rhizophoraceae</taxon>
        <taxon>Rhizophora</taxon>
    </lineage>
</organism>
<name>A0A2P2Q2Y1_RHIMU</name>